<evidence type="ECO:0000313" key="2">
    <source>
        <dbReference type="EMBL" id="ODH45096.1"/>
    </source>
</evidence>
<gene>
    <name evidence="2" type="ORF">ACO22_00391</name>
</gene>
<accession>A0A1D2JPF6</accession>
<feature type="region of interest" description="Disordered" evidence="1">
    <location>
        <begin position="680"/>
        <end position="707"/>
    </location>
</feature>
<dbReference type="EMBL" id="LZYO01000007">
    <property type="protein sequence ID" value="ODH45096.1"/>
    <property type="molecule type" value="Genomic_DNA"/>
</dbReference>
<evidence type="ECO:0000313" key="3">
    <source>
        <dbReference type="Proteomes" id="UP000242814"/>
    </source>
</evidence>
<proteinExistence type="predicted"/>
<name>A0A1D2JPF6_PARBR</name>
<feature type="compositionally biased region" description="Low complexity" evidence="1">
    <location>
        <begin position="698"/>
        <end position="707"/>
    </location>
</feature>
<dbReference type="VEuPathDB" id="FungiDB:PABG_01637"/>
<dbReference type="AlphaFoldDB" id="A0A1D2JPF6"/>
<dbReference type="VEuPathDB" id="FungiDB:PABG_01636"/>
<sequence>MGANIQAMAEACRRFVSQASRIIVLLQSNGLARAWNEWKRKSDETLASTSYQNSVKKAVSQFSKVDRVVSREPRVPDNGNRETRVVVNILIPPAAAVHRSIPYSRGPKLMRTQQFPIPSTTALHYQAQQQLDEESIEWVLFSPSQAGSTTARSHTTFTERTRRTAGLSRVSDFGSLDTTAQSEDDEFDGGEFEDDTTELDSLDDGLRAFREPAIYRATSVHTANAPQAVHDDSAILPAHDGLGSFPACSQDVQNQLWQHEQYNLRRRGEWRHRRRSSVQRHLDTFEEIQAREIEYDRWQRIEQWRMEQSRALLQEIEKETRRRRNGRASYTSERFLARQISRSDFGDAILESCFHQTDPLTTGDSGVVETRDDAEADESFWRRVTRNVIRGLIGIDDSLLSVILGETLVTMDKDMQDQTSRTCDHTDSTVESLSGSLDMDQAMRNVDDALQTDDTWHERLLERIARELGILVHQLCEHPGTFSTYVRTSSSITNQYAGTPISLSPSNSTSFVTQPPLSRNMSNNTVSNVPSAYPPQYEFKPTLQDAVTTHHTALFGIEEQLPLYHLNPNMQTTSIIPTNAQSRSGDTPSDAALLEREREYWERELDIKMVFHFLRNRFRKNIPFTNKNSYSSASPWHRSSTSTAPADMTHYTCSTNQQDPSLRAAIIRQHHPLVARAHARSQSQMQRPMTRQARQPPASVSSSAAAAGGSPILRHHIRYTSSSCASQSSKMSVVSAKRTMTVGSGSSRHYWDIGGSLGSGSVVVSAVGGMGSWGDV</sequence>
<evidence type="ECO:0000256" key="1">
    <source>
        <dbReference type="SAM" id="MobiDB-lite"/>
    </source>
</evidence>
<dbReference type="VEuPathDB" id="FungiDB:PADG_03777"/>
<organism evidence="2 3">
    <name type="scientific">Paracoccidioides brasiliensis</name>
    <dbReference type="NCBI Taxonomy" id="121759"/>
    <lineage>
        <taxon>Eukaryota</taxon>
        <taxon>Fungi</taxon>
        <taxon>Dikarya</taxon>
        <taxon>Ascomycota</taxon>
        <taxon>Pezizomycotina</taxon>
        <taxon>Eurotiomycetes</taxon>
        <taxon>Eurotiomycetidae</taxon>
        <taxon>Onygenales</taxon>
        <taxon>Ajellomycetaceae</taxon>
        <taxon>Paracoccidioides</taxon>
    </lineage>
</organism>
<reference evidence="2 3" key="1">
    <citation type="submission" date="2016-06" db="EMBL/GenBank/DDBJ databases">
        <authorList>
            <person name="Kjaerup R.B."/>
            <person name="Dalgaard T.S."/>
            <person name="Juul-Madsen H.R."/>
        </authorList>
    </citation>
    <scope>NUCLEOTIDE SEQUENCE [LARGE SCALE GENOMIC DNA]</scope>
    <source>
        <strain evidence="2 3">Pb300</strain>
    </source>
</reference>
<dbReference type="Proteomes" id="UP000242814">
    <property type="component" value="Unassembled WGS sequence"/>
</dbReference>
<protein>
    <submittedName>
        <fullName evidence="2">Uncharacterized protein</fullName>
    </submittedName>
</protein>
<comment type="caution">
    <text evidence="2">The sequence shown here is derived from an EMBL/GenBank/DDBJ whole genome shotgun (WGS) entry which is preliminary data.</text>
</comment>
<feature type="compositionally biased region" description="Polar residues" evidence="1">
    <location>
        <begin position="680"/>
        <end position="693"/>
    </location>
</feature>